<sequence length="412" mass="42563">PFHRFGTRNSLCSASQFTRHTGQTRRLARVEAPPVQGVTPSCGQPHVGRSTLRGVPGRRPEVCRQANESCRPHSPCLQGTCHHLPTHRPGPGPALALPLQQAGRHRLLGPRGALPQPRHAAHAAAHARPGRSLHHGHRLRLPLSRARGAVRHRDAAGGRLGGHGGARARHHAAHHAGGDADALPRGVARRAPPLHRRRPPLRLLRGGADGGCARRGAHAQGGRRGRRQDRGRRARQGGDHPRRGGRRHRGDRACGPDPAVGLAAGRVSARGPPRRRRRARRRRGQGFGRGGVCDGGGGVRAGAGGRGHHAAALHPHHRHRGGGAHQRAGVGLPRPVGHDAAPAPRQGHPQVLQAVCGGGGGDPGRTVGLPGGGEPAHLPRAALLALRAGGGAGGAAGAGAAGGGAGRRGRGR</sequence>
<accession>A0A1D1ZQ66</accession>
<feature type="compositionally biased region" description="Basic residues" evidence="1">
    <location>
        <begin position="128"/>
        <end position="137"/>
    </location>
</feature>
<feature type="compositionally biased region" description="Gly residues" evidence="1">
    <location>
        <begin position="285"/>
        <end position="305"/>
    </location>
</feature>
<dbReference type="EMBL" id="GDKF01009665">
    <property type="protein sequence ID" value="JAT68957.1"/>
    <property type="molecule type" value="Transcribed_RNA"/>
</dbReference>
<name>A0A1D1ZQ66_AUXPR</name>
<feature type="compositionally biased region" description="Basic residues" evidence="1">
    <location>
        <begin position="215"/>
        <end position="235"/>
    </location>
</feature>
<feature type="region of interest" description="Disordered" evidence="1">
    <location>
        <begin position="34"/>
        <end position="53"/>
    </location>
</feature>
<reference evidence="2" key="1">
    <citation type="submission" date="2015-08" db="EMBL/GenBank/DDBJ databases">
        <authorList>
            <person name="Babu N.S."/>
            <person name="Beckwith C.J."/>
            <person name="Beseler K.G."/>
            <person name="Brison A."/>
            <person name="Carone J.V."/>
            <person name="Caskin T.P."/>
            <person name="Diamond M."/>
            <person name="Durham M.E."/>
            <person name="Foxe J.M."/>
            <person name="Go M."/>
            <person name="Henderson B.A."/>
            <person name="Jones I.B."/>
            <person name="McGettigan J.A."/>
            <person name="Micheletti S.J."/>
            <person name="Nasrallah M.E."/>
            <person name="Ortiz D."/>
            <person name="Piller C.R."/>
            <person name="Privatt S.R."/>
            <person name="Schneider S.L."/>
            <person name="Sharp S."/>
            <person name="Smith T.C."/>
            <person name="Stanton J.D."/>
            <person name="Ullery H.E."/>
            <person name="Wilson R.J."/>
            <person name="Serrano M.G."/>
            <person name="Buck G."/>
            <person name="Lee V."/>
            <person name="Wang Y."/>
            <person name="Carvalho R."/>
            <person name="Voegtly L."/>
            <person name="Shi R."/>
            <person name="Duckworth R."/>
            <person name="Johnson A."/>
            <person name="Loviza R."/>
            <person name="Walstead R."/>
            <person name="Shah Z."/>
            <person name="Kiflezghi M."/>
            <person name="Wade K."/>
            <person name="Ball S.L."/>
            <person name="Bradley K.W."/>
            <person name="Asai D.J."/>
            <person name="Bowman C.A."/>
            <person name="Russell D.A."/>
            <person name="Pope W.H."/>
            <person name="Jacobs-Sera D."/>
            <person name="Hendrix R.W."/>
            <person name="Hatfull G.F."/>
        </authorList>
    </citation>
    <scope>NUCLEOTIDE SEQUENCE</scope>
</reference>
<evidence type="ECO:0000256" key="1">
    <source>
        <dbReference type="SAM" id="MobiDB-lite"/>
    </source>
</evidence>
<feature type="region of interest" description="Disordered" evidence="1">
    <location>
        <begin position="155"/>
        <end position="327"/>
    </location>
</feature>
<evidence type="ECO:0000313" key="2">
    <source>
        <dbReference type="EMBL" id="JAT68957.1"/>
    </source>
</evidence>
<feature type="region of interest" description="Disordered" evidence="1">
    <location>
        <begin position="114"/>
        <end position="137"/>
    </location>
</feature>
<feature type="compositionally biased region" description="Basic residues" evidence="1">
    <location>
        <begin position="306"/>
        <end position="322"/>
    </location>
</feature>
<organism evidence="2">
    <name type="scientific">Auxenochlorella protothecoides</name>
    <name type="common">Green microalga</name>
    <name type="synonym">Chlorella protothecoides</name>
    <dbReference type="NCBI Taxonomy" id="3075"/>
    <lineage>
        <taxon>Eukaryota</taxon>
        <taxon>Viridiplantae</taxon>
        <taxon>Chlorophyta</taxon>
        <taxon>core chlorophytes</taxon>
        <taxon>Trebouxiophyceae</taxon>
        <taxon>Chlorellales</taxon>
        <taxon>Chlorellaceae</taxon>
        <taxon>Auxenochlorella</taxon>
    </lineage>
</organism>
<proteinExistence type="predicted"/>
<dbReference type="AlphaFoldDB" id="A0A1D1ZQ66"/>
<protein>
    <submittedName>
        <fullName evidence="2">Uncharacterized protein</fullName>
    </submittedName>
</protein>
<feature type="compositionally biased region" description="Gly residues" evidence="1">
    <location>
        <begin position="390"/>
        <end position="406"/>
    </location>
</feature>
<feature type="non-terminal residue" evidence="2">
    <location>
        <position position="1"/>
    </location>
</feature>
<feature type="region of interest" description="Disordered" evidence="1">
    <location>
        <begin position="390"/>
        <end position="412"/>
    </location>
</feature>
<feature type="compositionally biased region" description="Basic residues" evidence="1">
    <location>
        <begin position="272"/>
        <end position="284"/>
    </location>
</feature>
<feature type="non-terminal residue" evidence="2">
    <location>
        <position position="412"/>
    </location>
</feature>
<gene>
    <name evidence="2" type="ORF">g.16066</name>
</gene>